<dbReference type="AlphaFoldDB" id="A0A177CA76"/>
<dbReference type="InterPro" id="IPR002110">
    <property type="entry name" value="Ankyrin_rpt"/>
</dbReference>
<evidence type="ECO:0000256" key="3">
    <source>
        <dbReference type="PROSITE-ProRule" id="PRU00023"/>
    </source>
</evidence>
<dbReference type="SUPFAM" id="SSF48403">
    <property type="entry name" value="Ankyrin repeat"/>
    <property type="match status" value="1"/>
</dbReference>
<dbReference type="PANTHER" id="PTHR24198">
    <property type="entry name" value="ANKYRIN REPEAT AND PROTEIN KINASE DOMAIN-CONTAINING PROTEIN"/>
    <property type="match status" value="1"/>
</dbReference>
<evidence type="ECO:0000313" key="5">
    <source>
        <dbReference type="Proteomes" id="UP000077069"/>
    </source>
</evidence>
<dbReference type="PANTHER" id="PTHR24198:SF165">
    <property type="entry name" value="ANKYRIN REPEAT-CONTAINING PROTEIN-RELATED"/>
    <property type="match status" value="1"/>
</dbReference>
<dbReference type="Proteomes" id="UP000077069">
    <property type="component" value="Unassembled WGS sequence"/>
</dbReference>
<feature type="repeat" description="ANK" evidence="3">
    <location>
        <begin position="52"/>
        <end position="81"/>
    </location>
</feature>
<organism evidence="4 5">
    <name type="scientific">Paraphaeosphaeria sporulosa</name>
    <dbReference type="NCBI Taxonomy" id="1460663"/>
    <lineage>
        <taxon>Eukaryota</taxon>
        <taxon>Fungi</taxon>
        <taxon>Dikarya</taxon>
        <taxon>Ascomycota</taxon>
        <taxon>Pezizomycotina</taxon>
        <taxon>Dothideomycetes</taxon>
        <taxon>Pleosporomycetidae</taxon>
        <taxon>Pleosporales</taxon>
        <taxon>Massarineae</taxon>
        <taxon>Didymosphaeriaceae</taxon>
        <taxon>Paraphaeosphaeria</taxon>
    </lineage>
</organism>
<dbReference type="GeneID" id="28758120"/>
<dbReference type="Pfam" id="PF12796">
    <property type="entry name" value="Ank_2"/>
    <property type="match status" value="1"/>
</dbReference>
<evidence type="ECO:0000313" key="4">
    <source>
        <dbReference type="EMBL" id="OAG04276.1"/>
    </source>
</evidence>
<reference evidence="4 5" key="1">
    <citation type="submission" date="2016-05" db="EMBL/GenBank/DDBJ databases">
        <title>Comparative analysis of secretome profiles of manganese(II)-oxidizing ascomycete fungi.</title>
        <authorList>
            <consortium name="DOE Joint Genome Institute"/>
            <person name="Zeiner C.A."/>
            <person name="Purvine S.O."/>
            <person name="Zink E.M."/>
            <person name="Wu S."/>
            <person name="Pasa-Tolic L."/>
            <person name="Chaput D.L."/>
            <person name="Haridas S."/>
            <person name="Grigoriev I.V."/>
            <person name="Santelli C.M."/>
            <person name="Hansel C.M."/>
        </authorList>
    </citation>
    <scope>NUCLEOTIDE SEQUENCE [LARGE SCALE GENOMIC DNA]</scope>
    <source>
        <strain evidence="4 5">AP3s5-JAC2a</strain>
    </source>
</reference>
<dbReference type="InParanoid" id="A0A177CA76"/>
<gene>
    <name evidence="4" type="ORF">CC84DRAFT_1095824</name>
</gene>
<dbReference type="STRING" id="1460663.A0A177CA76"/>
<evidence type="ECO:0000256" key="2">
    <source>
        <dbReference type="ARBA" id="ARBA00023043"/>
    </source>
</evidence>
<sequence>MLLDKGANVNAQGGPFAYALQAASAGGHEAVVKMLLDKGADINVQGGRCHGNALQAASAVGHEAVLKVLLDKGADVNAQGGHYGNALQAAS</sequence>
<keyword evidence="5" id="KW-1185">Reference proteome</keyword>
<dbReference type="SMART" id="SM00248">
    <property type="entry name" value="ANK"/>
    <property type="match status" value="2"/>
</dbReference>
<dbReference type="Gene3D" id="1.25.40.20">
    <property type="entry name" value="Ankyrin repeat-containing domain"/>
    <property type="match status" value="1"/>
</dbReference>
<keyword evidence="1" id="KW-0677">Repeat</keyword>
<feature type="non-terminal residue" evidence="4">
    <location>
        <position position="91"/>
    </location>
</feature>
<dbReference type="OrthoDB" id="4772757at2759"/>
<name>A0A177CA76_9PLEO</name>
<evidence type="ECO:0000256" key="1">
    <source>
        <dbReference type="ARBA" id="ARBA00022737"/>
    </source>
</evidence>
<protein>
    <submittedName>
        <fullName evidence="4">Ankyrin</fullName>
    </submittedName>
</protein>
<dbReference type="PROSITE" id="PS50088">
    <property type="entry name" value="ANK_REPEAT"/>
    <property type="match status" value="2"/>
</dbReference>
<dbReference type="PROSITE" id="PS50297">
    <property type="entry name" value="ANK_REP_REGION"/>
    <property type="match status" value="2"/>
</dbReference>
<dbReference type="InterPro" id="IPR036770">
    <property type="entry name" value="Ankyrin_rpt-contain_sf"/>
</dbReference>
<feature type="repeat" description="ANK" evidence="3">
    <location>
        <begin position="19"/>
        <end position="47"/>
    </location>
</feature>
<dbReference type="GO" id="GO:0005737">
    <property type="term" value="C:cytoplasm"/>
    <property type="evidence" value="ECO:0007669"/>
    <property type="project" value="TreeGrafter"/>
</dbReference>
<dbReference type="RefSeq" id="XP_018034641.1">
    <property type="nucleotide sequence ID" value="XM_018174634.1"/>
</dbReference>
<dbReference type="EMBL" id="KV441554">
    <property type="protein sequence ID" value="OAG04276.1"/>
    <property type="molecule type" value="Genomic_DNA"/>
</dbReference>
<proteinExistence type="predicted"/>
<accession>A0A177CA76</accession>
<keyword evidence="2 3" id="KW-0040">ANK repeat</keyword>